<keyword evidence="2" id="KW-1185">Reference proteome</keyword>
<dbReference type="EMBL" id="JAYXHS010000001">
    <property type="protein sequence ID" value="MEC5384591.1"/>
    <property type="molecule type" value="Genomic_DNA"/>
</dbReference>
<protein>
    <submittedName>
        <fullName evidence="1">FMN-binding negative transcriptional regulator</fullName>
    </submittedName>
</protein>
<dbReference type="SUPFAM" id="SSF50475">
    <property type="entry name" value="FMN-binding split barrel"/>
    <property type="match status" value="1"/>
</dbReference>
<dbReference type="RefSeq" id="WP_327597564.1">
    <property type="nucleotide sequence ID" value="NZ_JAYXHS010000001.1"/>
</dbReference>
<dbReference type="InterPro" id="IPR012349">
    <property type="entry name" value="Split_barrel_FMN-bd"/>
</dbReference>
<dbReference type="Pfam" id="PF04299">
    <property type="entry name" value="FMN_bind_2"/>
    <property type="match status" value="1"/>
</dbReference>
<dbReference type="Proteomes" id="UP001331561">
    <property type="component" value="Unassembled WGS sequence"/>
</dbReference>
<gene>
    <name evidence="1" type="ORF">VVD49_02595</name>
</gene>
<evidence type="ECO:0000313" key="2">
    <source>
        <dbReference type="Proteomes" id="UP001331561"/>
    </source>
</evidence>
<proteinExistence type="predicted"/>
<dbReference type="Gene3D" id="2.30.110.10">
    <property type="entry name" value="Electron Transport, Fmn-binding Protein, Chain A"/>
    <property type="match status" value="1"/>
</dbReference>
<dbReference type="InterPro" id="IPR007396">
    <property type="entry name" value="TR_PAI2-type"/>
</dbReference>
<organism evidence="1 2">
    <name type="scientific">Uliginosibacterium silvisoli</name>
    <dbReference type="NCBI Taxonomy" id="3114758"/>
    <lineage>
        <taxon>Bacteria</taxon>
        <taxon>Pseudomonadati</taxon>
        <taxon>Pseudomonadota</taxon>
        <taxon>Betaproteobacteria</taxon>
        <taxon>Rhodocyclales</taxon>
        <taxon>Zoogloeaceae</taxon>
        <taxon>Uliginosibacterium</taxon>
    </lineage>
</organism>
<dbReference type="PANTHER" id="PTHR35802:SF1">
    <property type="entry name" value="PROTEASE SYNTHASE AND SPORULATION PROTEIN PAI 2"/>
    <property type="match status" value="1"/>
</dbReference>
<sequence>MLYTPPRFVETNPDIIRELITAAPFAMLISSVEGAPIVTHAPVVLDEAAGKNWFAAHVARANPHSAALGDGAEVLVVFNGPHSYISPGWYQEASVPTWNYAVVHLRCRVHVRSGDDAQALLDTLASTFEDTGQPGHLSREGRARMLNYIHCFALEPLQVEAKFKLSQDESKIDQQRIVTRLAQLEDENAQGVANLMLRNLAAGFGG</sequence>
<name>A0ABU6JZ87_9RHOO</name>
<dbReference type="PANTHER" id="PTHR35802">
    <property type="entry name" value="PROTEASE SYNTHASE AND SPORULATION PROTEIN PAI 2"/>
    <property type="match status" value="1"/>
</dbReference>
<comment type="caution">
    <text evidence="1">The sequence shown here is derived from an EMBL/GenBank/DDBJ whole genome shotgun (WGS) entry which is preliminary data.</text>
</comment>
<accession>A0ABU6JZ87</accession>
<dbReference type="PIRSF" id="PIRSF010372">
    <property type="entry name" value="PaiB"/>
    <property type="match status" value="1"/>
</dbReference>
<reference evidence="1 2" key="1">
    <citation type="submission" date="2024-01" db="EMBL/GenBank/DDBJ databases">
        <title>Uliginosibacterium soil sp. nov.</title>
        <authorList>
            <person name="Lv Y."/>
        </authorList>
    </citation>
    <scope>NUCLEOTIDE SEQUENCE [LARGE SCALE GENOMIC DNA]</scope>
    <source>
        <strain evidence="1 2">H3</strain>
    </source>
</reference>
<evidence type="ECO:0000313" key="1">
    <source>
        <dbReference type="EMBL" id="MEC5384591.1"/>
    </source>
</evidence>